<dbReference type="InterPro" id="IPR013495">
    <property type="entry name" value="CHP02679"/>
</dbReference>
<proteinExistence type="predicted"/>
<feature type="domain" description="DUF2399" evidence="1">
    <location>
        <begin position="248"/>
        <end position="403"/>
    </location>
</feature>
<dbReference type="Pfam" id="PF11796">
    <property type="entry name" value="DUF3323"/>
    <property type="match status" value="1"/>
</dbReference>
<dbReference type="InterPro" id="IPR024466">
    <property type="entry name" value="CHP02679_N"/>
</dbReference>
<comment type="caution">
    <text evidence="3">The sequence shown here is derived from an EMBL/GenBank/DDBJ whole genome shotgun (WGS) entry which is preliminary data.</text>
</comment>
<evidence type="ECO:0000259" key="1">
    <source>
        <dbReference type="Pfam" id="PF09664"/>
    </source>
</evidence>
<accession>A0ABP8UKS4</accession>
<dbReference type="RefSeq" id="WP_345437603.1">
    <property type="nucleotide sequence ID" value="NZ_BAABHK010000014.1"/>
</dbReference>
<dbReference type="Proteomes" id="UP001501442">
    <property type="component" value="Unassembled WGS sequence"/>
</dbReference>
<name>A0ABP8UKS4_9ACTN</name>
<evidence type="ECO:0000313" key="3">
    <source>
        <dbReference type="EMBL" id="GAA4634631.1"/>
    </source>
</evidence>
<dbReference type="NCBIfam" id="TIGR02679">
    <property type="entry name" value="TIGR02679 family protein"/>
    <property type="match status" value="1"/>
</dbReference>
<dbReference type="Pfam" id="PF09664">
    <property type="entry name" value="DUF2399"/>
    <property type="match status" value="1"/>
</dbReference>
<organism evidence="3 4">
    <name type="scientific">Actinoallomurus vinaceus</name>
    <dbReference type="NCBI Taxonomy" id="1080074"/>
    <lineage>
        <taxon>Bacteria</taxon>
        <taxon>Bacillati</taxon>
        <taxon>Actinomycetota</taxon>
        <taxon>Actinomycetes</taxon>
        <taxon>Streptosporangiales</taxon>
        <taxon>Thermomonosporaceae</taxon>
        <taxon>Actinoallomurus</taxon>
    </lineage>
</organism>
<evidence type="ECO:0000259" key="2">
    <source>
        <dbReference type="Pfam" id="PF11796"/>
    </source>
</evidence>
<feature type="domain" description="Conserved hypothetical protein CHP02679 N terminus" evidence="2">
    <location>
        <begin position="32"/>
        <end position="224"/>
    </location>
</feature>
<evidence type="ECO:0000313" key="4">
    <source>
        <dbReference type="Proteomes" id="UP001501442"/>
    </source>
</evidence>
<sequence length="407" mass="43816">MGELAELRAAEWRRLLAAARRRLEKTGGEPVGSIGLTDPSQEECRIVGRITERYHGGRRTRRVTVSLGELDRMLRRTYGVGLLSALARIDAPERPTGPATALQAALRGRHADEGWYSAWLGQMARDGTVARLVRQGQGDLLARAAAVLDRLPANDVPLPVLAEWATGDATALFATPLAGLVLRALRLWQGAVPPSDRATERRIWNDAGVIVDDLTSQVLVLNLRVAEDHLVARWLGEAAAAGLPLRVTLQQLMSGPLTTQGREVFVCQSTAVVRAAAARLGAECAPLVCTEGRTSVACRRVLAAATDAGARIRWHADFDWAALRMTAAAVDRYGAVPWRMGAEDYLEAVGAGSDPLSGVRTERDLLSGVRASAPWDERLAAEMAREGHAVREERVLPLLIGDLAPGA</sequence>
<dbReference type="EMBL" id="BAABHK010000014">
    <property type="protein sequence ID" value="GAA4634631.1"/>
    <property type="molecule type" value="Genomic_DNA"/>
</dbReference>
<reference evidence="4" key="1">
    <citation type="journal article" date="2019" name="Int. J. Syst. Evol. Microbiol.">
        <title>The Global Catalogue of Microorganisms (GCM) 10K type strain sequencing project: providing services to taxonomists for standard genome sequencing and annotation.</title>
        <authorList>
            <consortium name="The Broad Institute Genomics Platform"/>
            <consortium name="The Broad Institute Genome Sequencing Center for Infectious Disease"/>
            <person name="Wu L."/>
            <person name="Ma J."/>
        </authorList>
    </citation>
    <scope>NUCLEOTIDE SEQUENCE [LARGE SCALE GENOMIC DNA]</scope>
    <source>
        <strain evidence="4">JCM 17939</strain>
    </source>
</reference>
<keyword evidence="4" id="KW-1185">Reference proteome</keyword>
<protein>
    <recommendedName>
        <fullName evidence="5">TIGR02679 family protein</fullName>
    </recommendedName>
</protein>
<dbReference type="InterPro" id="IPR024465">
    <property type="entry name" value="DUF2399"/>
</dbReference>
<gene>
    <name evidence="3" type="ORF">GCM10023196_076890</name>
</gene>
<evidence type="ECO:0008006" key="5">
    <source>
        <dbReference type="Google" id="ProtNLM"/>
    </source>
</evidence>